<dbReference type="EMBL" id="PNEN01000554">
    <property type="protein sequence ID" value="PPJ54835.1"/>
    <property type="molecule type" value="Genomic_DNA"/>
</dbReference>
<keyword evidence="3" id="KW-1185">Reference proteome</keyword>
<feature type="region of interest" description="Disordered" evidence="1">
    <location>
        <begin position="73"/>
        <end position="112"/>
    </location>
</feature>
<gene>
    <name evidence="2" type="ORF">CBER1_07842</name>
</gene>
<protein>
    <submittedName>
        <fullName evidence="2">Uncharacterized protein</fullName>
    </submittedName>
</protein>
<dbReference type="OrthoDB" id="10357693at2759"/>
<dbReference type="Proteomes" id="UP000237631">
    <property type="component" value="Unassembled WGS sequence"/>
</dbReference>
<dbReference type="AlphaFoldDB" id="A0A2S6C531"/>
<comment type="caution">
    <text evidence="2">The sequence shown here is derived from an EMBL/GenBank/DDBJ whole genome shotgun (WGS) entry which is preliminary data.</text>
</comment>
<feature type="compositionally biased region" description="Basic and acidic residues" evidence="1">
    <location>
        <begin position="80"/>
        <end position="102"/>
    </location>
</feature>
<name>A0A2S6C531_9PEZI</name>
<reference evidence="3" key="1">
    <citation type="journal article" date="2017" name="bioRxiv">
        <title>Conservation of a gene cluster reveals novel cercosporin biosynthetic mechanisms and extends production to the genus Colletotrichum.</title>
        <authorList>
            <person name="de Jonge R."/>
            <person name="Ebert M.K."/>
            <person name="Huitt-Roehl C.R."/>
            <person name="Pal P."/>
            <person name="Suttle J.C."/>
            <person name="Spanner R.E."/>
            <person name="Neubauer J.D."/>
            <person name="Jurick W.M.II."/>
            <person name="Stott K.A."/>
            <person name="Secor G.A."/>
            <person name="Thomma B.P.H.J."/>
            <person name="Van de Peer Y."/>
            <person name="Townsend C.A."/>
            <person name="Bolton M.D."/>
        </authorList>
    </citation>
    <scope>NUCLEOTIDE SEQUENCE [LARGE SCALE GENOMIC DNA]</scope>
    <source>
        <strain evidence="3">CBS538.71</strain>
    </source>
</reference>
<proteinExistence type="predicted"/>
<accession>A0A2S6C531</accession>
<evidence type="ECO:0000313" key="2">
    <source>
        <dbReference type="EMBL" id="PPJ54835.1"/>
    </source>
</evidence>
<evidence type="ECO:0000256" key="1">
    <source>
        <dbReference type="SAM" id="MobiDB-lite"/>
    </source>
</evidence>
<organism evidence="2 3">
    <name type="scientific">Cercospora berteroae</name>
    <dbReference type="NCBI Taxonomy" id="357750"/>
    <lineage>
        <taxon>Eukaryota</taxon>
        <taxon>Fungi</taxon>
        <taxon>Dikarya</taxon>
        <taxon>Ascomycota</taxon>
        <taxon>Pezizomycotina</taxon>
        <taxon>Dothideomycetes</taxon>
        <taxon>Dothideomycetidae</taxon>
        <taxon>Mycosphaerellales</taxon>
        <taxon>Mycosphaerellaceae</taxon>
        <taxon>Cercospora</taxon>
    </lineage>
</organism>
<evidence type="ECO:0000313" key="3">
    <source>
        <dbReference type="Proteomes" id="UP000237631"/>
    </source>
</evidence>
<feature type="compositionally biased region" description="Polar residues" evidence="1">
    <location>
        <begin position="21"/>
        <end position="30"/>
    </location>
</feature>
<sequence>MSEANNDKASQSAEEVRLDARQQQLSSYGSTDPPPAYSPHDETLPTNNIGAVSGFRAGFNALSNAISKTFCGAGSTTHASPDDKPMSEAKTLEGTGGKDKRPNKNCVGADEWSDTSDVSAVKDAKTAFCVEIVSILSLF</sequence>
<feature type="region of interest" description="Disordered" evidence="1">
    <location>
        <begin position="1"/>
        <end position="49"/>
    </location>
</feature>